<evidence type="ECO:0000313" key="7">
    <source>
        <dbReference type="Proteomes" id="UP001318040"/>
    </source>
</evidence>
<sequence>MNSSFPLPKPLKRGSGGAAGRAARLVVLGQSGVGKTAMTVRFITRRFIGEYDPTLETIYRHSTGIDGEMVQFEILDTAGQEEDNMLLEEKIKWGEGFLIAYSVTDRCSFDEVMRLRFLVNHAHACGRRGPSAADPPPALVVANKRDLQFDRMVSVAEGEALAAALRCPFAEVSARDSYEEVLAAFEALHREMLRQSGGSPGAHKRKMSSKIMDRMPRFPASPSVNGTGRTFTFSSN</sequence>
<dbReference type="SMART" id="SM00173">
    <property type="entry name" value="RAS"/>
    <property type="match status" value="1"/>
</dbReference>
<dbReference type="PROSITE" id="PS51419">
    <property type="entry name" value="RAB"/>
    <property type="match status" value="1"/>
</dbReference>
<dbReference type="SUPFAM" id="SSF52540">
    <property type="entry name" value="P-loop containing nucleoside triphosphate hydrolases"/>
    <property type="match status" value="1"/>
</dbReference>
<dbReference type="NCBIfam" id="TIGR00231">
    <property type="entry name" value="small_GTP"/>
    <property type="match status" value="1"/>
</dbReference>
<organism evidence="7 8">
    <name type="scientific">Petromyzon marinus</name>
    <name type="common">Sea lamprey</name>
    <dbReference type="NCBI Taxonomy" id="7757"/>
    <lineage>
        <taxon>Eukaryota</taxon>
        <taxon>Metazoa</taxon>
        <taxon>Chordata</taxon>
        <taxon>Craniata</taxon>
        <taxon>Vertebrata</taxon>
        <taxon>Cyclostomata</taxon>
        <taxon>Hyperoartia</taxon>
        <taxon>Petromyzontiformes</taxon>
        <taxon>Petromyzontidae</taxon>
        <taxon>Petromyzon</taxon>
    </lineage>
</organism>
<dbReference type="InterPro" id="IPR005225">
    <property type="entry name" value="Small_GTP-bd"/>
</dbReference>
<evidence type="ECO:0000256" key="3">
    <source>
        <dbReference type="ARBA" id="ARBA00022741"/>
    </source>
</evidence>
<feature type="compositionally biased region" description="Polar residues" evidence="6">
    <location>
        <begin position="222"/>
        <end position="236"/>
    </location>
</feature>
<dbReference type="SMART" id="SM00175">
    <property type="entry name" value="RAB"/>
    <property type="match status" value="1"/>
</dbReference>
<evidence type="ECO:0000256" key="6">
    <source>
        <dbReference type="SAM" id="MobiDB-lite"/>
    </source>
</evidence>
<dbReference type="InterPro" id="IPR051065">
    <property type="entry name" value="Ras-related_GTPase"/>
</dbReference>
<gene>
    <name evidence="8" type="primary">LOC116939903</name>
</gene>
<dbReference type="InterPro" id="IPR027417">
    <property type="entry name" value="P-loop_NTPase"/>
</dbReference>
<dbReference type="PANTHER" id="PTHR45704">
    <property type="entry name" value="RAS-LIKE FAMILY MEMBER 11"/>
    <property type="match status" value="1"/>
</dbReference>
<name>A0AAJ7WP61_PETMA</name>
<accession>A0AAJ7WP61</accession>
<dbReference type="GO" id="GO:0005525">
    <property type="term" value="F:GTP binding"/>
    <property type="evidence" value="ECO:0007669"/>
    <property type="project" value="InterPro"/>
</dbReference>
<dbReference type="EC" id="3.6.5.2" evidence="2"/>
<keyword evidence="7" id="KW-1185">Reference proteome</keyword>
<comment type="similarity">
    <text evidence="1">Belongs to the small GTPase superfamily. Ras family.</text>
</comment>
<dbReference type="RefSeq" id="XP_032804815.1">
    <property type="nucleotide sequence ID" value="XM_032948924.1"/>
</dbReference>
<dbReference type="SMART" id="SM00174">
    <property type="entry name" value="RHO"/>
    <property type="match status" value="1"/>
</dbReference>
<dbReference type="KEGG" id="pmrn:116939903"/>
<dbReference type="GeneID" id="116939903"/>
<evidence type="ECO:0000256" key="4">
    <source>
        <dbReference type="ARBA" id="ARBA00022801"/>
    </source>
</evidence>
<dbReference type="AlphaFoldDB" id="A0AAJ7WP61"/>
<evidence type="ECO:0000256" key="5">
    <source>
        <dbReference type="ARBA" id="ARBA00048098"/>
    </source>
</evidence>
<dbReference type="Gene3D" id="3.40.50.300">
    <property type="entry name" value="P-loop containing nucleotide triphosphate hydrolases"/>
    <property type="match status" value="1"/>
</dbReference>
<keyword evidence="4" id="KW-0378">Hydrolase</keyword>
<keyword evidence="3" id="KW-0547">Nucleotide-binding</keyword>
<dbReference type="GO" id="GO:0003925">
    <property type="term" value="F:G protein activity"/>
    <property type="evidence" value="ECO:0007669"/>
    <property type="project" value="UniProtKB-EC"/>
</dbReference>
<evidence type="ECO:0000313" key="8">
    <source>
        <dbReference type="RefSeq" id="XP_032804815.1"/>
    </source>
</evidence>
<reference evidence="8" key="1">
    <citation type="submission" date="2025-08" db="UniProtKB">
        <authorList>
            <consortium name="RefSeq"/>
        </authorList>
    </citation>
    <scope>IDENTIFICATION</scope>
    <source>
        <tissue evidence="8">Sperm</tissue>
    </source>
</reference>
<proteinExistence type="inferred from homology"/>
<dbReference type="InterPro" id="IPR001806">
    <property type="entry name" value="Small_GTPase"/>
</dbReference>
<feature type="region of interest" description="Disordered" evidence="6">
    <location>
        <begin position="215"/>
        <end position="236"/>
    </location>
</feature>
<comment type="catalytic activity">
    <reaction evidence="5">
        <text>GTP + H2O = GDP + phosphate + H(+)</text>
        <dbReference type="Rhea" id="RHEA:19669"/>
        <dbReference type="ChEBI" id="CHEBI:15377"/>
        <dbReference type="ChEBI" id="CHEBI:15378"/>
        <dbReference type="ChEBI" id="CHEBI:37565"/>
        <dbReference type="ChEBI" id="CHEBI:43474"/>
        <dbReference type="ChEBI" id="CHEBI:58189"/>
        <dbReference type="EC" id="3.6.5.2"/>
    </reaction>
</comment>
<protein>
    <recommendedName>
        <fullName evidence="2">small monomeric GTPase</fullName>
        <ecNumber evidence="2">3.6.5.2</ecNumber>
    </recommendedName>
</protein>
<dbReference type="Pfam" id="PF00071">
    <property type="entry name" value="Ras"/>
    <property type="match status" value="1"/>
</dbReference>
<dbReference type="PROSITE" id="PS51421">
    <property type="entry name" value="RAS"/>
    <property type="match status" value="1"/>
</dbReference>
<evidence type="ECO:0000256" key="2">
    <source>
        <dbReference type="ARBA" id="ARBA00011984"/>
    </source>
</evidence>
<evidence type="ECO:0000256" key="1">
    <source>
        <dbReference type="ARBA" id="ARBA00008344"/>
    </source>
</evidence>
<dbReference type="Proteomes" id="UP001318040">
    <property type="component" value="Chromosome 7"/>
</dbReference>
<dbReference type="PRINTS" id="PR00449">
    <property type="entry name" value="RASTRNSFRMNG"/>
</dbReference>